<proteinExistence type="predicted"/>
<dbReference type="GO" id="GO:0005737">
    <property type="term" value="C:cytoplasm"/>
    <property type="evidence" value="ECO:0007669"/>
    <property type="project" value="TreeGrafter"/>
</dbReference>
<dbReference type="EMBL" id="DVHB01000065">
    <property type="protein sequence ID" value="HIR39488.1"/>
    <property type="molecule type" value="Genomic_DNA"/>
</dbReference>
<feature type="domain" description="Calcineurin-like phosphoesterase" evidence="1">
    <location>
        <begin position="4"/>
        <end position="176"/>
    </location>
</feature>
<dbReference type="Gene3D" id="3.60.21.10">
    <property type="match status" value="1"/>
</dbReference>
<dbReference type="PANTHER" id="PTHR42850:SF4">
    <property type="entry name" value="ZINC-DEPENDENT ENDOPOLYPHOSPHATASE"/>
    <property type="match status" value="1"/>
</dbReference>
<dbReference type="InterPro" id="IPR004843">
    <property type="entry name" value="Calcineurin-like_PHP"/>
</dbReference>
<evidence type="ECO:0000313" key="3">
    <source>
        <dbReference type="Proteomes" id="UP000824179"/>
    </source>
</evidence>
<dbReference type="InterPro" id="IPR050126">
    <property type="entry name" value="Ap4A_hydrolase"/>
</dbReference>
<comment type="caution">
    <text evidence="2">The sequence shown here is derived from an EMBL/GenBank/DDBJ whole genome shotgun (WGS) entry which is preliminary data.</text>
</comment>
<accession>A0A9D1AGJ1</accession>
<reference evidence="2" key="2">
    <citation type="journal article" date="2021" name="PeerJ">
        <title>Extensive microbial diversity within the chicken gut microbiome revealed by metagenomics and culture.</title>
        <authorList>
            <person name="Gilroy R."/>
            <person name="Ravi A."/>
            <person name="Getino M."/>
            <person name="Pursley I."/>
            <person name="Horton D.L."/>
            <person name="Alikhan N.F."/>
            <person name="Baker D."/>
            <person name="Gharbi K."/>
            <person name="Hall N."/>
            <person name="Watson M."/>
            <person name="Adriaenssens E.M."/>
            <person name="Foster-Nyarko E."/>
            <person name="Jarju S."/>
            <person name="Secka A."/>
            <person name="Antonio M."/>
            <person name="Oren A."/>
            <person name="Chaudhuri R.R."/>
            <person name="La Ragione R."/>
            <person name="Hildebrand F."/>
            <person name="Pallen M.J."/>
        </authorList>
    </citation>
    <scope>NUCLEOTIDE SEQUENCE</scope>
    <source>
        <strain evidence="2">ChiW25-3613</strain>
    </source>
</reference>
<dbReference type="InterPro" id="IPR029052">
    <property type="entry name" value="Metallo-depent_PP-like"/>
</dbReference>
<evidence type="ECO:0000313" key="2">
    <source>
        <dbReference type="EMBL" id="HIR39488.1"/>
    </source>
</evidence>
<organism evidence="2 3">
    <name type="scientific">Candidatus Coproplasma stercoripullorum</name>
    <dbReference type="NCBI Taxonomy" id="2840751"/>
    <lineage>
        <taxon>Bacteria</taxon>
        <taxon>Bacillati</taxon>
        <taxon>Bacillota</taxon>
        <taxon>Clostridia</taxon>
        <taxon>Eubacteriales</taxon>
        <taxon>Candidatus Coproplasma</taxon>
    </lineage>
</organism>
<gene>
    <name evidence="2" type="ORF">IAB90_03805</name>
</gene>
<dbReference type="GO" id="GO:0016791">
    <property type="term" value="F:phosphatase activity"/>
    <property type="evidence" value="ECO:0007669"/>
    <property type="project" value="TreeGrafter"/>
</dbReference>
<evidence type="ECO:0000259" key="1">
    <source>
        <dbReference type="Pfam" id="PF00149"/>
    </source>
</evidence>
<dbReference type="Pfam" id="PF00149">
    <property type="entry name" value="Metallophos"/>
    <property type="match status" value="1"/>
</dbReference>
<dbReference type="SUPFAM" id="SSF56300">
    <property type="entry name" value="Metallo-dependent phosphatases"/>
    <property type="match status" value="1"/>
</dbReference>
<dbReference type="Proteomes" id="UP000824179">
    <property type="component" value="Unassembled WGS sequence"/>
</dbReference>
<dbReference type="PANTHER" id="PTHR42850">
    <property type="entry name" value="METALLOPHOSPHOESTERASE"/>
    <property type="match status" value="1"/>
</dbReference>
<name>A0A9D1AGJ1_9FIRM</name>
<reference evidence="2" key="1">
    <citation type="submission" date="2020-10" db="EMBL/GenBank/DDBJ databases">
        <authorList>
            <person name="Gilroy R."/>
        </authorList>
    </citation>
    <scope>NUCLEOTIDE SEQUENCE</scope>
    <source>
        <strain evidence="2">ChiW25-3613</strain>
    </source>
</reference>
<protein>
    <submittedName>
        <fullName evidence="2">Metallophosphoesterase</fullName>
    </submittedName>
</protein>
<dbReference type="AlphaFoldDB" id="A0A9D1AGJ1"/>
<sequence>MRYVISDIHGEYALFMRLLEKIKFSDGDVIYVCGDMVDKGTESVRLLKTLLHMPNAHCILGNHEYGFLAYYWAVMKNSPSDFGGVLADLKRWFPFDGDLLDWDIVDRLERLPLYMEEEQFICVHAGLPLDDDDRIVPPALVRDMVMLEDRTFMRPEVVPKGSKCIFFGHTPTRNVYEGDGIVACRREGRAGGSISDYYKVHLDTGVWLGGVLGCFCIDTCRAHYVKKFNY</sequence>